<proteinExistence type="predicted"/>
<sequence>MVSEFITLDNVHYKVVTRSDAREHPIVYVQPPTHPTYDFDLLEATLRHTPDEQPRGAMQIPPDNHWEIDARLPFEKPLTAYVRDCFPEVTTVTLENIARKQFELANNGPFADAAGLTALRQIFNGWKNAGLAPHPQWSDPLLMLPTLATTASSRGAARSITLPAPFSTGTLERLDFDPMRFQRQWLSFQSTYTPVEFKRFMAALLTRNGYTVMEPSSYNSFPALVFQRAEHDHVFFMSLHRTRIPKISLPTYLDPNTAGVLLENQLGEAAAKVVRDAHAANKIIWLKGGTEIRPGIADTVFIIRDDNSRL</sequence>
<reference evidence="2" key="1">
    <citation type="submission" date="2016-04" db="EMBL/GenBank/DDBJ databases">
        <authorList>
            <person name="Ray J."/>
            <person name="Price M."/>
            <person name="Deutschbauer A."/>
        </authorList>
    </citation>
    <scope>NUCLEOTIDE SEQUENCE [LARGE SCALE GENOMIC DNA]</scope>
    <source>
        <strain evidence="2">FW300-N2E2</strain>
    </source>
</reference>
<gene>
    <name evidence="1" type="ORF">TK06_28935</name>
</gene>
<dbReference type="Proteomes" id="UP000076083">
    <property type="component" value="Chromosome"/>
</dbReference>
<name>A0A165ZQW5_PSEFL</name>
<evidence type="ECO:0000313" key="2">
    <source>
        <dbReference type="Proteomes" id="UP000076083"/>
    </source>
</evidence>
<dbReference type="EMBL" id="CP015225">
    <property type="protein sequence ID" value="AMZ74949.1"/>
    <property type="molecule type" value="Genomic_DNA"/>
</dbReference>
<evidence type="ECO:0000313" key="1">
    <source>
        <dbReference type="EMBL" id="AMZ74949.1"/>
    </source>
</evidence>
<reference evidence="1 2" key="2">
    <citation type="journal article" date="2018" name="Nature">
        <title>Mutant phenotypes for thousands of bacterial genes of unknown function.</title>
        <authorList>
            <person name="Price M.N."/>
            <person name="Wetmore K.M."/>
            <person name="Waters R.J."/>
            <person name="Callaghan M."/>
            <person name="Ray J."/>
            <person name="Liu H."/>
            <person name="Kuehl J.V."/>
            <person name="Melnyk R.A."/>
            <person name="Lamson J.S."/>
            <person name="Suh Y."/>
            <person name="Carlson H.K."/>
            <person name="Esquivel Z."/>
            <person name="Sadeeshkumar H."/>
            <person name="Chakraborty R."/>
            <person name="Zane G.M."/>
            <person name="Rubin B.E."/>
            <person name="Wall J.D."/>
            <person name="Visel A."/>
            <person name="Bristow J."/>
            <person name="Blow M.J."/>
            <person name="Arkin A.P."/>
            <person name="Deutschbauer A.M."/>
        </authorList>
    </citation>
    <scope>NUCLEOTIDE SEQUENCE [LARGE SCALE GENOMIC DNA]</scope>
    <source>
        <strain evidence="1 2">FW300-N2E2</strain>
    </source>
</reference>
<dbReference type="AlphaFoldDB" id="A0A165ZQW5"/>
<organism evidence="1 2">
    <name type="scientific">Pseudomonas fluorescens</name>
    <dbReference type="NCBI Taxonomy" id="294"/>
    <lineage>
        <taxon>Bacteria</taxon>
        <taxon>Pseudomonadati</taxon>
        <taxon>Pseudomonadota</taxon>
        <taxon>Gammaproteobacteria</taxon>
        <taxon>Pseudomonadales</taxon>
        <taxon>Pseudomonadaceae</taxon>
        <taxon>Pseudomonas</taxon>
    </lineage>
</organism>
<accession>A0A165ZQW5</accession>
<protein>
    <submittedName>
        <fullName evidence="1">Uncharacterized protein</fullName>
    </submittedName>
</protein>